<keyword evidence="3" id="KW-1185">Reference proteome</keyword>
<feature type="transmembrane region" description="Helical" evidence="1">
    <location>
        <begin position="93"/>
        <end position="115"/>
    </location>
</feature>
<comment type="caution">
    <text evidence="2">The sequence shown here is derived from an EMBL/GenBank/DDBJ whole genome shotgun (WGS) entry which is preliminary data.</text>
</comment>
<dbReference type="EMBL" id="RKHL01000001">
    <property type="protein sequence ID" value="ROR81430.1"/>
    <property type="molecule type" value="Genomic_DNA"/>
</dbReference>
<dbReference type="RefSeq" id="WP_085510588.1">
    <property type="nucleotide sequence ID" value="NZ_FXAP01000001.1"/>
</dbReference>
<evidence type="ECO:0000256" key="1">
    <source>
        <dbReference type="SAM" id="Phobius"/>
    </source>
</evidence>
<keyword evidence="1" id="KW-1133">Transmembrane helix</keyword>
<keyword evidence="1" id="KW-0472">Membrane</keyword>
<dbReference type="AlphaFoldDB" id="A0A3N2C1V2"/>
<evidence type="ECO:0000313" key="3">
    <source>
        <dbReference type="Proteomes" id="UP000266915"/>
    </source>
</evidence>
<evidence type="ECO:0000313" key="2">
    <source>
        <dbReference type="EMBL" id="ROR81430.1"/>
    </source>
</evidence>
<name>A0A3N2C1V2_9MICO</name>
<reference evidence="2 3" key="1">
    <citation type="submission" date="2018-11" db="EMBL/GenBank/DDBJ databases">
        <title>Sequencing the genomes of 1000 actinobacteria strains.</title>
        <authorList>
            <person name="Klenk H.-P."/>
        </authorList>
    </citation>
    <scope>NUCLEOTIDE SEQUENCE [LARGE SCALE GENOMIC DNA]</scope>
    <source>
        <strain evidence="2 3">DSM 14012</strain>
    </source>
</reference>
<dbReference type="Proteomes" id="UP000266915">
    <property type="component" value="Unassembled WGS sequence"/>
</dbReference>
<feature type="transmembrane region" description="Helical" evidence="1">
    <location>
        <begin position="57"/>
        <end position="81"/>
    </location>
</feature>
<protein>
    <submittedName>
        <fullName evidence="2">Uncharacterized protein</fullName>
    </submittedName>
</protein>
<keyword evidence="1" id="KW-0812">Transmembrane</keyword>
<proteinExistence type="predicted"/>
<sequence>MPSTTADPVSKPAAERPGWLSWSIAVLFGLFFAYDVFEAVGNLVGIVGTANGLAVPVLPLGWVVLIGGLLLPIVAFAIAFWTGRDRSLGEQAVRYLVALCVVAAISLSVLAMFGAQQLIDLSV</sequence>
<gene>
    <name evidence="2" type="ORF">EDD42_1490</name>
</gene>
<accession>A0A3N2C1V2</accession>
<organism evidence="2 3">
    <name type="scientific">Plantibacter flavus</name>
    <dbReference type="NCBI Taxonomy" id="150123"/>
    <lineage>
        <taxon>Bacteria</taxon>
        <taxon>Bacillati</taxon>
        <taxon>Actinomycetota</taxon>
        <taxon>Actinomycetes</taxon>
        <taxon>Micrococcales</taxon>
        <taxon>Microbacteriaceae</taxon>
        <taxon>Plantibacter</taxon>
    </lineage>
</organism>
<feature type="transmembrane region" description="Helical" evidence="1">
    <location>
        <begin position="19"/>
        <end position="37"/>
    </location>
</feature>